<protein>
    <submittedName>
        <fullName evidence="2">Uncharacterized protein</fullName>
    </submittedName>
</protein>
<organism evidence="2">
    <name type="scientific">bioreactor metagenome</name>
    <dbReference type="NCBI Taxonomy" id="1076179"/>
    <lineage>
        <taxon>unclassified sequences</taxon>
        <taxon>metagenomes</taxon>
        <taxon>ecological metagenomes</taxon>
    </lineage>
</organism>
<evidence type="ECO:0000256" key="1">
    <source>
        <dbReference type="SAM" id="MobiDB-lite"/>
    </source>
</evidence>
<proteinExistence type="predicted"/>
<dbReference type="AlphaFoldDB" id="A0A645B9W2"/>
<reference evidence="2" key="1">
    <citation type="submission" date="2019-08" db="EMBL/GenBank/DDBJ databases">
        <authorList>
            <person name="Kucharzyk K."/>
            <person name="Murdoch R.W."/>
            <person name="Higgins S."/>
            <person name="Loffler F."/>
        </authorList>
    </citation>
    <scope>NUCLEOTIDE SEQUENCE</scope>
</reference>
<feature type="compositionally biased region" description="Basic and acidic residues" evidence="1">
    <location>
        <begin position="186"/>
        <end position="205"/>
    </location>
</feature>
<accession>A0A645B9W2</accession>
<feature type="compositionally biased region" description="Basic and acidic residues" evidence="1">
    <location>
        <begin position="117"/>
        <end position="128"/>
    </location>
</feature>
<evidence type="ECO:0000313" key="2">
    <source>
        <dbReference type="EMBL" id="MPM58454.1"/>
    </source>
</evidence>
<dbReference type="EMBL" id="VSSQ01016770">
    <property type="protein sequence ID" value="MPM58454.1"/>
    <property type="molecule type" value="Genomic_DNA"/>
</dbReference>
<sequence length="205" mass="23652">MVHGHDGLIQSRPHGRQVCREVRGGRRRCGRLTRRVGRIGRGQSLHLERRTREGVADRVVDVLGQEQQLLFVRLLLQFPDARQLVGMMVALGEVSPGEDPDRRRQEDDNEHEGEELDPVRRGEHEGRGRRPRHRPPPGDRQPPAAAQRGERQQTGQDQHRDPLVVRPVEAQRDGRHRGQQEPSGCPHRDEERRVREHPQADDLER</sequence>
<name>A0A645B9W2_9ZZZZ</name>
<comment type="caution">
    <text evidence="2">The sequence shown here is derived from an EMBL/GenBank/DDBJ whole genome shotgun (WGS) entry which is preliminary data.</text>
</comment>
<feature type="region of interest" description="Disordered" evidence="1">
    <location>
        <begin position="93"/>
        <end position="205"/>
    </location>
</feature>
<gene>
    <name evidence="2" type="ORF">SDC9_105285</name>
</gene>
<feature type="compositionally biased region" description="Basic and acidic residues" evidence="1">
    <location>
        <begin position="157"/>
        <end position="179"/>
    </location>
</feature>
<feature type="compositionally biased region" description="Acidic residues" evidence="1">
    <location>
        <begin position="107"/>
        <end position="116"/>
    </location>
</feature>